<dbReference type="KEGG" id="aram:KAR29_06845"/>
<dbReference type="Proteomes" id="UP000671879">
    <property type="component" value="Chromosome"/>
</dbReference>
<keyword evidence="6" id="KW-1185">Reference proteome</keyword>
<keyword evidence="5" id="KW-0489">Methyltransferase</keyword>
<dbReference type="RefSeq" id="WP_274374847.1">
    <property type="nucleotide sequence ID" value="NZ_CP072943.1"/>
</dbReference>
<dbReference type="InterPro" id="IPR002942">
    <property type="entry name" value="S4_RNA-bd"/>
</dbReference>
<dbReference type="SUPFAM" id="SSF53335">
    <property type="entry name" value="S-adenosyl-L-methionine-dependent methyltransferases"/>
    <property type="match status" value="1"/>
</dbReference>
<dbReference type="GO" id="GO:0003723">
    <property type="term" value="F:RNA binding"/>
    <property type="evidence" value="ECO:0007669"/>
    <property type="project" value="UniProtKB-KW"/>
</dbReference>
<accession>A0A9Q7EWU8</accession>
<gene>
    <name evidence="5" type="ORF">KAR29_06845</name>
</gene>
<organism evidence="5 6">
    <name type="scientific">Aminithiophilus ramosus</name>
    <dbReference type="NCBI Taxonomy" id="3029084"/>
    <lineage>
        <taxon>Bacteria</taxon>
        <taxon>Thermotogati</taxon>
        <taxon>Synergistota</taxon>
        <taxon>Synergistia</taxon>
        <taxon>Synergistales</taxon>
        <taxon>Aminithiophilaceae</taxon>
        <taxon>Aminithiophilus</taxon>
    </lineage>
</organism>
<dbReference type="Pfam" id="PF01479">
    <property type="entry name" value="S4"/>
    <property type="match status" value="1"/>
</dbReference>
<dbReference type="CDD" id="cd00165">
    <property type="entry name" value="S4"/>
    <property type="match status" value="1"/>
</dbReference>
<evidence type="ECO:0000259" key="4">
    <source>
        <dbReference type="SMART" id="SM00363"/>
    </source>
</evidence>
<dbReference type="GO" id="GO:0008168">
    <property type="term" value="F:methyltransferase activity"/>
    <property type="evidence" value="ECO:0007669"/>
    <property type="project" value="UniProtKB-KW"/>
</dbReference>
<protein>
    <submittedName>
        <fullName evidence="5">TlyA family RNA methyltransferase</fullName>
    </submittedName>
</protein>
<dbReference type="InterPro" id="IPR036986">
    <property type="entry name" value="S4_RNA-bd_sf"/>
</dbReference>
<dbReference type="PANTHER" id="PTHR32319:SF0">
    <property type="entry name" value="BACTERIAL HEMOLYSIN-LIKE PROTEIN"/>
    <property type="match status" value="1"/>
</dbReference>
<proteinExistence type="inferred from homology"/>
<evidence type="ECO:0000256" key="3">
    <source>
        <dbReference type="PROSITE-ProRule" id="PRU00182"/>
    </source>
</evidence>
<comment type="similarity">
    <text evidence="2">Belongs to the TlyA family.</text>
</comment>
<dbReference type="InterPro" id="IPR002877">
    <property type="entry name" value="RNA_MeTrfase_FtsJ_dom"/>
</dbReference>
<reference evidence="6" key="1">
    <citation type="submission" date="2021-04" db="EMBL/GenBank/DDBJ databases">
        <title>A novel Synergistetes isolate from a pyrite-forming mixed culture.</title>
        <authorList>
            <person name="Bunk B."/>
            <person name="Sproer C."/>
            <person name="Spring S."/>
            <person name="Pester M."/>
        </authorList>
    </citation>
    <scope>NUCLEOTIDE SEQUENCE [LARGE SCALE GENOMIC DNA]</scope>
    <source>
        <strain evidence="6">J.5.4.2-T.3.5.2</strain>
    </source>
</reference>
<sequence>MSRQRLDRLLVERGYAPSRTRAQELIASGVVYIRGFPQTKASAQVDQDASLQICRADREWVSRGAYKLLQGLTAFPISVTGKVGLDVGASTGGFTEVLLDRGARRVYAVDVGYGQLAWKLREDSRVVVMERTNARFLSAEALGETVDLVVSDASFISLRLLLPALERVGKAQGDWILLVKPQFEAGRDRVGKGIVTDSSLHEAILMELREFIAEETGLSLVGATPSPIKGPKGNIEFLFHLRKEGESLGPSRLKELVAEAHALFRDSCGLLEGESS</sequence>
<dbReference type="Gene3D" id="3.40.50.150">
    <property type="entry name" value="Vaccinia Virus protein VP39"/>
    <property type="match status" value="1"/>
</dbReference>
<dbReference type="SMART" id="SM00363">
    <property type="entry name" value="S4"/>
    <property type="match status" value="1"/>
</dbReference>
<dbReference type="Gene3D" id="3.10.290.10">
    <property type="entry name" value="RNA-binding S4 domain"/>
    <property type="match status" value="1"/>
</dbReference>
<dbReference type="InterPro" id="IPR004538">
    <property type="entry name" value="Hemolysin_A/TlyA"/>
</dbReference>
<evidence type="ECO:0000256" key="1">
    <source>
        <dbReference type="ARBA" id="ARBA00022884"/>
    </source>
</evidence>
<keyword evidence="1 3" id="KW-0694">RNA-binding</keyword>
<evidence type="ECO:0000313" key="6">
    <source>
        <dbReference type="Proteomes" id="UP000671879"/>
    </source>
</evidence>
<feature type="domain" description="RNA-binding S4" evidence="4">
    <location>
        <begin position="4"/>
        <end position="69"/>
    </location>
</feature>
<dbReference type="SUPFAM" id="SSF55174">
    <property type="entry name" value="Alpha-L RNA-binding motif"/>
    <property type="match status" value="1"/>
</dbReference>
<dbReference type="PROSITE" id="PS50889">
    <property type="entry name" value="S4"/>
    <property type="match status" value="1"/>
</dbReference>
<dbReference type="CDD" id="cd02440">
    <property type="entry name" value="AdoMet_MTases"/>
    <property type="match status" value="1"/>
</dbReference>
<dbReference type="PANTHER" id="PTHR32319">
    <property type="entry name" value="BACTERIAL HEMOLYSIN-LIKE PROTEIN"/>
    <property type="match status" value="1"/>
</dbReference>
<dbReference type="PIRSF" id="PIRSF005578">
    <property type="entry name" value="TlyA"/>
    <property type="match status" value="1"/>
</dbReference>
<keyword evidence="5" id="KW-0808">Transferase</keyword>
<name>A0A9Q7EWU8_9BACT</name>
<dbReference type="AlphaFoldDB" id="A0A9Q7EWU8"/>
<evidence type="ECO:0000256" key="2">
    <source>
        <dbReference type="ARBA" id="ARBA00029460"/>
    </source>
</evidence>
<dbReference type="EMBL" id="CP072943">
    <property type="protein sequence ID" value="QTX33563.1"/>
    <property type="molecule type" value="Genomic_DNA"/>
</dbReference>
<dbReference type="Pfam" id="PF01728">
    <property type="entry name" value="FtsJ"/>
    <property type="match status" value="1"/>
</dbReference>
<dbReference type="NCBIfam" id="TIGR00478">
    <property type="entry name" value="tly"/>
    <property type="match status" value="1"/>
</dbReference>
<dbReference type="InterPro" id="IPR029063">
    <property type="entry name" value="SAM-dependent_MTases_sf"/>
</dbReference>
<dbReference type="GO" id="GO:0032259">
    <property type="term" value="P:methylation"/>
    <property type="evidence" value="ECO:0007669"/>
    <property type="project" value="UniProtKB-KW"/>
</dbReference>
<evidence type="ECO:0000313" key="5">
    <source>
        <dbReference type="EMBL" id="QTX33563.1"/>
    </source>
</evidence>
<dbReference type="InterPro" id="IPR047048">
    <property type="entry name" value="TlyA"/>
</dbReference>